<keyword evidence="7 18" id="KW-0808">Transferase</keyword>
<feature type="transmembrane region" description="Helical" evidence="19">
    <location>
        <begin position="226"/>
        <end position="254"/>
    </location>
</feature>
<name>A0A450U755_9GAMM</name>
<accession>A0A450U755</accession>
<dbReference type="FunFam" id="1.20.120.1220:FF:000001">
    <property type="entry name" value="Type 4 prepilin-like proteins leader peptide-processing enzyme"/>
    <property type="match status" value="1"/>
</dbReference>
<keyword evidence="8" id="KW-0949">S-adenosyl-L-methionine</keyword>
<evidence type="ECO:0000256" key="13">
    <source>
        <dbReference type="ARBA" id="ARBA00023268"/>
    </source>
</evidence>
<dbReference type="GO" id="GO:0032259">
    <property type="term" value="P:methylation"/>
    <property type="evidence" value="ECO:0007669"/>
    <property type="project" value="UniProtKB-KW"/>
</dbReference>
<dbReference type="PANTHER" id="PTHR30487:SF0">
    <property type="entry name" value="PREPILIN LEADER PEPTIDASE_N-METHYLTRANSFERASE-RELATED"/>
    <property type="match status" value="1"/>
</dbReference>
<dbReference type="EMBL" id="CAADFJ010000004">
    <property type="protein sequence ID" value="VFJ95901.1"/>
    <property type="molecule type" value="Genomic_DNA"/>
</dbReference>
<keyword evidence="6 18" id="KW-0645">Protease</keyword>
<evidence type="ECO:0000256" key="16">
    <source>
        <dbReference type="ARBA" id="ARBA00071870"/>
    </source>
</evidence>
<feature type="domain" description="Prepilin type IV endopeptidase peptidase" evidence="20">
    <location>
        <begin position="194"/>
        <end position="303"/>
    </location>
</feature>
<evidence type="ECO:0000256" key="10">
    <source>
        <dbReference type="ARBA" id="ARBA00022801"/>
    </source>
</evidence>
<comment type="similarity">
    <text evidence="2 17">Belongs to the peptidase A24 family.</text>
</comment>
<evidence type="ECO:0000313" key="24">
    <source>
        <dbReference type="EMBL" id="VFJ95901.1"/>
    </source>
</evidence>
<evidence type="ECO:0000256" key="14">
    <source>
        <dbReference type="ARBA" id="ARBA00050401"/>
    </source>
</evidence>
<evidence type="ECO:0000256" key="3">
    <source>
        <dbReference type="ARBA" id="ARBA00022475"/>
    </source>
</evidence>
<evidence type="ECO:0000256" key="1">
    <source>
        <dbReference type="ARBA" id="ARBA00004429"/>
    </source>
</evidence>
<evidence type="ECO:0000256" key="7">
    <source>
        <dbReference type="ARBA" id="ARBA00022679"/>
    </source>
</evidence>
<evidence type="ECO:0000256" key="5">
    <source>
        <dbReference type="ARBA" id="ARBA00022603"/>
    </source>
</evidence>
<keyword evidence="5 18" id="KW-0489">Methyltransferase</keyword>
<evidence type="ECO:0000313" key="22">
    <source>
        <dbReference type="EMBL" id="VFJ87524.1"/>
    </source>
</evidence>
<feature type="domain" description="Prepilin peptidase A24 N-terminal" evidence="21">
    <location>
        <begin position="19"/>
        <end position="183"/>
    </location>
</feature>
<evidence type="ECO:0000256" key="15">
    <source>
        <dbReference type="ARBA" id="ARBA00067082"/>
    </source>
</evidence>
<evidence type="ECO:0000256" key="4">
    <source>
        <dbReference type="ARBA" id="ARBA00022519"/>
    </source>
</evidence>
<evidence type="ECO:0000256" key="8">
    <source>
        <dbReference type="ARBA" id="ARBA00022691"/>
    </source>
</evidence>
<keyword evidence="3" id="KW-1003">Cell membrane</keyword>
<dbReference type="EMBL" id="CAADFG010000004">
    <property type="protein sequence ID" value="VFJ87524.1"/>
    <property type="molecule type" value="Genomic_DNA"/>
</dbReference>
<evidence type="ECO:0000256" key="2">
    <source>
        <dbReference type="ARBA" id="ARBA00005801"/>
    </source>
</evidence>
<dbReference type="EC" id="3.4.23.43" evidence="15 18"/>
<dbReference type="Pfam" id="PF06750">
    <property type="entry name" value="A24_N_bact"/>
    <property type="match status" value="1"/>
</dbReference>
<comment type="subcellular location">
    <subcellularLocation>
        <location evidence="1">Cell inner membrane</location>
        <topology evidence="1">Multi-pass membrane protein</topology>
    </subcellularLocation>
    <subcellularLocation>
        <location evidence="18">Cell membrane</location>
        <topology evidence="18">Multi-pass membrane protein</topology>
    </subcellularLocation>
</comment>
<dbReference type="EMBL" id="CAADFI010000004">
    <property type="protein sequence ID" value="VFJ89320.1"/>
    <property type="molecule type" value="Genomic_DNA"/>
</dbReference>
<evidence type="ECO:0000313" key="23">
    <source>
        <dbReference type="EMBL" id="VFJ89320.1"/>
    </source>
</evidence>
<evidence type="ECO:0000256" key="6">
    <source>
        <dbReference type="ARBA" id="ARBA00022670"/>
    </source>
</evidence>
<feature type="transmembrane region" description="Helical" evidence="19">
    <location>
        <begin position="12"/>
        <end position="35"/>
    </location>
</feature>
<protein>
    <recommendedName>
        <fullName evidence="16 18">Prepilin leader peptidase/N-methyltransferase</fullName>
        <ecNumber evidence="18">2.1.1.-</ecNumber>
        <ecNumber evidence="15 18">3.4.23.43</ecNumber>
    </recommendedName>
</protein>
<comment type="function">
    <text evidence="18">Plays an essential role in type IV pili and type II pseudopili formation by proteolytically removing the leader sequence from substrate proteins and subsequently monomethylating the alpha-amino group of the newly exposed N-terminal phenylalanine.</text>
</comment>
<dbReference type="InterPro" id="IPR010627">
    <property type="entry name" value="Prepilin_pept_A24_N"/>
</dbReference>
<organism evidence="22">
    <name type="scientific">Candidatus Kentrum eta</name>
    <dbReference type="NCBI Taxonomy" id="2126337"/>
    <lineage>
        <taxon>Bacteria</taxon>
        <taxon>Pseudomonadati</taxon>
        <taxon>Pseudomonadota</taxon>
        <taxon>Gammaproteobacteria</taxon>
        <taxon>Candidatus Kentrum</taxon>
    </lineage>
</organism>
<evidence type="ECO:0000256" key="11">
    <source>
        <dbReference type="ARBA" id="ARBA00022989"/>
    </source>
</evidence>
<dbReference type="PANTHER" id="PTHR30487">
    <property type="entry name" value="TYPE 4 PREPILIN-LIKE PROTEINS LEADER PEPTIDE-PROCESSING ENZYME"/>
    <property type="match status" value="1"/>
</dbReference>
<dbReference type="Gene3D" id="1.20.120.1220">
    <property type="match status" value="1"/>
</dbReference>
<evidence type="ECO:0000256" key="9">
    <source>
        <dbReference type="ARBA" id="ARBA00022692"/>
    </source>
</evidence>
<evidence type="ECO:0000256" key="12">
    <source>
        <dbReference type="ARBA" id="ARBA00023136"/>
    </source>
</evidence>
<dbReference type="GO" id="GO:0004190">
    <property type="term" value="F:aspartic-type endopeptidase activity"/>
    <property type="evidence" value="ECO:0007669"/>
    <property type="project" value="UniProtKB-EC"/>
</dbReference>
<sequence>MTIDLPTIPPIAFIAIGALLGLMVGSFLNVVIARLPVMMARDWRGQCAELCGRSLRAGHGPRGNASEEALCHLVRCRLIRDSGDKSATAASVDGSVIDGAVHGPDNRPGGIRPGDIREAPFNLMAPRSHCPHCGHTLSITENIPLISYLLLGGRCAACHLPIPARYPLVESAGAVMAGIVAWRLGVCVPAIWAMILTWILIALAFMDFEHQQLPDAITLPTLWLGLTLNLFTIYTSVAHAVIGAILGYGVLWIVYHLFRFLTGKEGMGYGDFKLFAMAGAWLGWQALPAILLMASVAAATVGIALIRLGGHDRNVPIPFGPYIAMATWVVLLWGAY</sequence>
<dbReference type="EC" id="2.1.1.-" evidence="18"/>
<keyword evidence="9 18" id="KW-0812">Transmembrane</keyword>
<dbReference type="InterPro" id="IPR050882">
    <property type="entry name" value="Prepilin_peptidase/N-MTase"/>
</dbReference>
<evidence type="ECO:0000256" key="19">
    <source>
        <dbReference type="SAM" id="Phobius"/>
    </source>
</evidence>
<comment type="catalytic activity">
    <reaction evidence="14 18">
        <text>Typically cleaves a -Gly-|-Phe- bond to release an N-terminal, basic peptide of 5-8 residues from type IV prepilin, and then N-methylates the new N-terminal amino group, the methyl donor being S-adenosyl-L-methionine.</text>
        <dbReference type="EC" id="3.4.23.43"/>
    </reaction>
</comment>
<feature type="transmembrane region" description="Helical" evidence="19">
    <location>
        <begin position="184"/>
        <end position="206"/>
    </location>
</feature>
<keyword evidence="4" id="KW-0997">Cell inner membrane</keyword>
<dbReference type="InterPro" id="IPR014032">
    <property type="entry name" value="Peptidase_A24A_bac"/>
</dbReference>
<gene>
    <name evidence="22" type="ORF">BECKH772A_GA0070896_1000413</name>
    <name evidence="23" type="ORF">BECKH772B_GA0070898_1000413</name>
    <name evidence="24" type="ORF">BECKH772C_GA0070978_1000413</name>
</gene>
<keyword evidence="12 19" id="KW-0472">Membrane</keyword>
<feature type="transmembrane region" description="Helical" evidence="19">
    <location>
        <begin position="315"/>
        <end position="335"/>
    </location>
</feature>
<evidence type="ECO:0000259" key="20">
    <source>
        <dbReference type="Pfam" id="PF01478"/>
    </source>
</evidence>
<dbReference type="GO" id="GO:0006465">
    <property type="term" value="P:signal peptide processing"/>
    <property type="evidence" value="ECO:0007669"/>
    <property type="project" value="TreeGrafter"/>
</dbReference>
<dbReference type="PRINTS" id="PR00864">
    <property type="entry name" value="PREPILNPTASE"/>
</dbReference>
<dbReference type="Pfam" id="PF01478">
    <property type="entry name" value="Peptidase_A24"/>
    <property type="match status" value="1"/>
</dbReference>
<dbReference type="GO" id="GO:0005886">
    <property type="term" value="C:plasma membrane"/>
    <property type="evidence" value="ECO:0007669"/>
    <property type="project" value="UniProtKB-SubCell"/>
</dbReference>
<keyword evidence="11 19" id="KW-1133">Transmembrane helix</keyword>
<keyword evidence="10 18" id="KW-0378">Hydrolase</keyword>
<dbReference type="AlphaFoldDB" id="A0A450U755"/>
<keyword evidence="13 18" id="KW-0511">Multifunctional enzyme</keyword>
<dbReference type="GO" id="GO:0008168">
    <property type="term" value="F:methyltransferase activity"/>
    <property type="evidence" value="ECO:0007669"/>
    <property type="project" value="UniProtKB-KW"/>
</dbReference>
<reference evidence="22" key="1">
    <citation type="submission" date="2019-02" db="EMBL/GenBank/DDBJ databases">
        <authorList>
            <person name="Gruber-Vodicka R. H."/>
            <person name="Seah K. B. B."/>
        </authorList>
    </citation>
    <scope>NUCLEOTIDE SEQUENCE</scope>
    <source>
        <strain evidence="24">BECK_SA2B12</strain>
        <strain evidence="22">BECK_SA2B15</strain>
        <strain evidence="23">BECK_SA2B20</strain>
    </source>
</reference>
<proteinExistence type="inferred from homology"/>
<feature type="transmembrane region" description="Helical" evidence="19">
    <location>
        <begin position="290"/>
        <end position="308"/>
    </location>
</feature>
<evidence type="ECO:0000256" key="17">
    <source>
        <dbReference type="RuleBase" id="RU003793"/>
    </source>
</evidence>
<dbReference type="InterPro" id="IPR000045">
    <property type="entry name" value="Prepilin_IV_endopep_pep"/>
</dbReference>
<evidence type="ECO:0000256" key="18">
    <source>
        <dbReference type="RuleBase" id="RU003794"/>
    </source>
</evidence>
<evidence type="ECO:0000259" key="21">
    <source>
        <dbReference type="Pfam" id="PF06750"/>
    </source>
</evidence>